<sequence length="41" mass="4904">MITVYQVSLRFGDKKLFENARTLLRGLGQMELGNQHFHKYY</sequence>
<name>A0A511V2A3_9BACI</name>
<organism evidence="1 2">
    <name type="scientific">Cerasibacillus quisquiliarum</name>
    <dbReference type="NCBI Taxonomy" id="227865"/>
    <lineage>
        <taxon>Bacteria</taxon>
        <taxon>Bacillati</taxon>
        <taxon>Bacillota</taxon>
        <taxon>Bacilli</taxon>
        <taxon>Bacillales</taxon>
        <taxon>Bacillaceae</taxon>
        <taxon>Cerasibacillus</taxon>
    </lineage>
</organism>
<dbReference type="EMBL" id="BJXW01000032">
    <property type="protein sequence ID" value="GEN32171.1"/>
    <property type="molecule type" value="Genomic_DNA"/>
</dbReference>
<keyword evidence="2" id="KW-1185">Reference proteome</keyword>
<reference evidence="1 2" key="1">
    <citation type="submission" date="2019-07" db="EMBL/GenBank/DDBJ databases">
        <title>Whole genome shotgun sequence of Cerasibacillus quisquiliarum NBRC 102429.</title>
        <authorList>
            <person name="Hosoyama A."/>
            <person name="Uohara A."/>
            <person name="Ohji S."/>
            <person name="Ichikawa N."/>
        </authorList>
    </citation>
    <scope>NUCLEOTIDE SEQUENCE [LARGE SCALE GENOMIC DNA]</scope>
    <source>
        <strain evidence="1 2">NBRC 102429</strain>
    </source>
</reference>
<dbReference type="Proteomes" id="UP000321491">
    <property type="component" value="Unassembled WGS sequence"/>
</dbReference>
<evidence type="ECO:0000313" key="1">
    <source>
        <dbReference type="EMBL" id="GEN32171.1"/>
    </source>
</evidence>
<dbReference type="AlphaFoldDB" id="A0A511V2A3"/>
<accession>A0A511V2A3</accession>
<evidence type="ECO:0000313" key="2">
    <source>
        <dbReference type="Proteomes" id="UP000321491"/>
    </source>
</evidence>
<proteinExistence type="predicted"/>
<comment type="caution">
    <text evidence="1">The sequence shown here is derived from an EMBL/GenBank/DDBJ whole genome shotgun (WGS) entry which is preliminary data.</text>
</comment>
<gene>
    <name evidence="1" type="ORF">CQU01_24090</name>
</gene>
<protein>
    <submittedName>
        <fullName evidence="1">Uncharacterized protein</fullName>
    </submittedName>
</protein>